<dbReference type="PANTHER" id="PTHR21600">
    <property type="entry name" value="MITOCHONDRIAL RNA PSEUDOURIDINE SYNTHASE"/>
    <property type="match status" value="1"/>
</dbReference>
<evidence type="ECO:0000256" key="4">
    <source>
        <dbReference type="PIRSR" id="PIRSR606225-1"/>
    </source>
</evidence>
<dbReference type="Pfam" id="PF01479">
    <property type="entry name" value="S4"/>
    <property type="match status" value="1"/>
</dbReference>
<dbReference type="AlphaFoldDB" id="A0A2I0R0U3"/>
<keyword evidence="9" id="KW-1185">Reference proteome</keyword>
<keyword evidence="2 5" id="KW-0694">RNA-binding</keyword>
<evidence type="ECO:0000256" key="6">
    <source>
        <dbReference type="RuleBase" id="RU362028"/>
    </source>
</evidence>
<comment type="caution">
    <text evidence="8">The sequence shown here is derived from an EMBL/GenBank/DDBJ whole genome shotgun (WGS) entry which is preliminary data.</text>
</comment>
<evidence type="ECO:0000256" key="3">
    <source>
        <dbReference type="ARBA" id="ARBA00023235"/>
    </source>
</evidence>
<feature type="domain" description="RNA-binding S4" evidence="7">
    <location>
        <begin position="33"/>
        <end position="98"/>
    </location>
</feature>
<dbReference type="PANTHER" id="PTHR21600:SF44">
    <property type="entry name" value="RIBOSOMAL LARGE SUBUNIT PSEUDOURIDINE SYNTHASE D"/>
    <property type="match status" value="1"/>
</dbReference>
<dbReference type="SUPFAM" id="SSF55120">
    <property type="entry name" value="Pseudouridine synthase"/>
    <property type="match status" value="1"/>
</dbReference>
<dbReference type="InterPro" id="IPR002942">
    <property type="entry name" value="S4_RNA-bd"/>
</dbReference>
<dbReference type="Pfam" id="PF00849">
    <property type="entry name" value="PseudoU_synth_2"/>
    <property type="match status" value="1"/>
</dbReference>
<keyword evidence="3 6" id="KW-0413">Isomerase</keyword>
<dbReference type="Gene3D" id="3.30.2350.10">
    <property type="entry name" value="Pseudouridine synthase"/>
    <property type="match status" value="1"/>
</dbReference>
<evidence type="ECO:0000256" key="5">
    <source>
        <dbReference type="PROSITE-ProRule" id="PRU00182"/>
    </source>
</evidence>
<dbReference type="RefSeq" id="WP_101335113.1">
    <property type="nucleotide sequence ID" value="NZ_PJNI01000012.1"/>
</dbReference>
<dbReference type="EMBL" id="PJNI01000012">
    <property type="protein sequence ID" value="PKR80211.1"/>
    <property type="molecule type" value="Genomic_DNA"/>
</dbReference>
<reference evidence="8 9" key="1">
    <citation type="submission" date="2017-12" db="EMBL/GenBank/DDBJ databases">
        <title>The draft genome sequence of Brumimicrobium saltpan LHR20.</title>
        <authorList>
            <person name="Do Z.-J."/>
            <person name="Luo H.-R."/>
        </authorList>
    </citation>
    <scope>NUCLEOTIDE SEQUENCE [LARGE SCALE GENOMIC DNA]</scope>
    <source>
        <strain evidence="8 9">LHR20</strain>
    </source>
</reference>
<protein>
    <recommendedName>
        <fullName evidence="6">Pseudouridine synthase</fullName>
        <ecNumber evidence="6">5.4.99.-</ecNumber>
    </recommendedName>
</protein>
<dbReference type="InterPro" id="IPR006145">
    <property type="entry name" value="PsdUridine_synth_RsuA/RluA"/>
</dbReference>
<dbReference type="Gene3D" id="3.10.290.10">
    <property type="entry name" value="RNA-binding S4 domain"/>
    <property type="match status" value="1"/>
</dbReference>
<dbReference type="CDD" id="cd02869">
    <property type="entry name" value="PseudoU_synth_RluA_like"/>
    <property type="match status" value="1"/>
</dbReference>
<dbReference type="SUPFAM" id="SSF55174">
    <property type="entry name" value="Alpha-L RNA-binding motif"/>
    <property type="match status" value="1"/>
</dbReference>
<comment type="catalytic activity">
    <reaction evidence="6">
        <text>a uridine in RNA = a pseudouridine in RNA</text>
        <dbReference type="Rhea" id="RHEA:48348"/>
        <dbReference type="Rhea" id="RHEA-COMP:12068"/>
        <dbReference type="Rhea" id="RHEA-COMP:12069"/>
        <dbReference type="ChEBI" id="CHEBI:65314"/>
        <dbReference type="ChEBI" id="CHEBI:65315"/>
    </reaction>
</comment>
<name>A0A2I0R0U3_9FLAO</name>
<gene>
    <name evidence="8" type="ORF">CW751_11150</name>
</gene>
<accession>A0A2I0R0U3</accession>
<evidence type="ECO:0000259" key="7">
    <source>
        <dbReference type="SMART" id="SM00363"/>
    </source>
</evidence>
<comment type="similarity">
    <text evidence="1 6">Belongs to the pseudouridine synthase RluA family.</text>
</comment>
<evidence type="ECO:0000256" key="2">
    <source>
        <dbReference type="ARBA" id="ARBA00022884"/>
    </source>
</evidence>
<comment type="function">
    <text evidence="6">Responsible for synthesis of pseudouridine from uracil.</text>
</comment>
<feature type="active site" evidence="4">
    <location>
        <position position="159"/>
    </location>
</feature>
<dbReference type="OrthoDB" id="9807829at2"/>
<proteinExistence type="inferred from homology"/>
<dbReference type="NCBIfam" id="TIGR00005">
    <property type="entry name" value="rluA_subfam"/>
    <property type="match status" value="1"/>
</dbReference>
<dbReference type="PROSITE" id="PS01129">
    <property type="entry name" value="PSI_RLU"/>
    <property type="match status" value="1"/>
</dbReference>
<dbReference type="SMART" id="SM00363">
    <property type="entry name" value="S4"/>
    <property type="match status" value="1"/>
</dbReference>
<dbReference type="InterPro" id="IPR036986">
    <property type="entry name" value="S4_RNA-bd_sf"/>
</dbReference>
<dbReference type="Proteomes" id="UP000236654">
    <property type="component" value="Unassembled WGS sequence"/>
</dbReference>
<dbReference type="InterPro" id="IPR050188">
    <property type="entry name" value="RluA_PseudoU_synthase"/>
</dbReference>
<evidence type="ECO:0000313" key="9">
    <source>
        <dbReference type="Proteomes" id="UP000236654"/>
    </source>
</evidence>
<sequence>MKIDNTEGNLEENENEELYEHHKFIADKGQEVLRIDKFLMDRLANSSRNKIQVAAKSGNILVNGEPVKQNYKVKPKDEISIVLPYPVRETELIPEDIPIDIHYEDDTLVVVNKSANMVVHPGYGNYSGTLVNALIHHFDQLPTKPNDYYGRPGLVHRLDKHTTGLMVIAKTENALTHLAKQFYDRTTERRYQALVWGDVKEDEGTITGNLGRSPKNRKLMTVFPDGDYGKHAVTHYKVLRRYGYVTLVECKLETGRTHQIRAHMKYIGHTLFNDLEYGGNKILKGTTFTKYKQFVQNNFALLTGQALHAKTIGFTHPKTKEFMRFESELPTDFKNVLARWENYLSTRKE</sequence>
<dbReference type="EC" id="5.4.99.-" evidence="6"/>
<evidence type="ECO:0000256" key="1">
    <source>
        <dbReference type="ARBA" id="ARBA00010876"/>
    </source>
</evidence>
<dbReference type="FunFam" id="3.30.2350.10:FF:000006">
    <property type="entry name" value="Pseudouridine synthase"/>
    <property type="match status" value="1"/>
</dbReference>
<dbReference type="GO" id="GO:0120159">
    <property type="term" value="F:rRNA pseudouridine synthase activity"/>
    <property type="evidence" value="ECO:0007669"/>
    <property type="project" value="UniProtKB-ARBA"/>
</dbReference>
<organism evidence="8 9">
    <name type="scientific">Brumimicrobium salinarum</name>
    <dbReference type="NCBI Taxonomy" id="2058658"/>
    <lineage>
        <taxon>Bacteria</taxon>
        <taxon>Pseudomonadati</taxon>
        <taxon>Bacteroidota</taxon>
        <taxon>Flavobacteriia</taxon>
        <taxon>Flavobacteriales</taxon>
        <taxon>Crocinitomicaceae</taxon>
        <taxon>Brumimicrobium</taxon>
    </lineage>
</organism>
<evidence type="ECO:0000313" key="8">
    <source>
        <dbReference type="EMBL" id="PKR80211.1"/>
    </source>
</evidence>
<dbReference type="CDD" id="cd00165">
    <property type="entry name" value="S4"/>
    <property type="match status" value="1"/>
</dbReference>
<dbReference type="InterPro" id="IPR020103">
    <property type="entry name" value="PsdUridine_synth_cat_dom_sf"/>
</dbReference>
<dbReference type="GO" id="GO:0000455">
    <property type="term" value="P:enzyme-directed rRNA pseudouridine synthesis"/>
    <property type="evidence" value="ECO:0007669"/>
    <property type="project" value="UniProtKB-ARBA"/>
</dbReference>
<dbReference type="PROSITE" id="PS50889">
    <property type="entry name" value="S4"/>
    <property type="match status" value="1"/>
</dbReference>
<dbReference type="InterPro" id="IPR006224">
    <property type="entry name" value="PsdUridine_synth_RluA-like_CS"/>
</dbReference>
<dbReference type="InterPro" id="IPR006225">
    <property type="entry name" value="PsdUridine_synth_RluC/D"/>
</dbReference>
<dbReference type="GO" id="GO:0003723">
    <property type="term" value="F:RNA binding"/>
    <property type="evidence" value="ECO:0007669"/>
    <property type="project" value="UniProtKB-KW"/>
</dbReference>